<comment type="caution">
    <text evidence="6">The sequence shown here is derived from an EMBL/GenBank/DDBJ whole genome shotgun (WGS) entry which is preliminary data.</text>
</comment>
<dbReference type="PATRIC" id="fig|1218565.3.peg.1438"/>
<evidence type="ECO:0000256" key="4">
    <source>
        <dbReference type="ARBA" id="ARBA00023002"/>
    </source>
</evidence>
<dbReference type="EMBL" id="ANIK01000028">
    <property type="protein sequence ID" value="EMJ96173.1"/>
    <property type="molecule type" value="Genomic_DNA"/>
</dbReference>
<name>M6D4L6_9LEPT</name>
<sequence>MSVLPTEINYGNFLLDIHSTLLEDFDTNSRSGKRIFVVEKSKSLVIKELSMETNHPETYDGRQDHIPALKTPEIESFTNVYEGKDYTIDFTVPEFTAVCPKTGLPDFGVIFISYIPTSRCIELKSFKEYILSYRNVGIFHEFLVNKILEDLIAAIDPKYLKVIGDYNARGGIKTIVTREYTKA</sequence>
<gene>
    <name evidence="5 6" type="primary">queF</name>
    <name evidence="6" type="ORF">LEP1GSC194_0444</name>
</gene>
<feature type="binding site" evidence="5">
    <location>
        <begin position="140"/>
        <end position="141"/>
    </location>
    <ligand>
        <name>substrate</name>
    </ligand>
</feature>
<dbReference type="EC" id="1.7.1.13" evidence="5"/>
<dbReference type="UniPathway" id="UPA00392"/>
<reference evidence="6 7" key="1">
    <citation type="submission" date="2013-01" db="EMBL/GenBank/DDBJ databases">
        <authorList>
            <person name="Harkins D.M."/>
            <person name="Durkin A.S."/>
            <person name="Brinkac L.M."/>
            <person name="Haft D.H."/>
            <person name="Selengut J.D."/>
            <person name="Sanka R."/>
            <person name="DePew J."/>
            <person name="Purushe J."/>
            <person name="Galloway R.L."/>
            <person name="Vinetz J.M."/>
            <person name="Sutton G.G."/>
            <person name="Nierman W.C."/>
            <person name="Fouts D.E."/>
        </authorList>
    </citation>
    <scope>NUCLEOTIDE SEQUENCE [LARGE SCALE GENOMIC DNA]</scope>
    <source>
        <strain evidence="6 7">79601</strain>
    </source>
</reference>
<dbReference type="GO" id="GO:0008616">
    <property type="term" value="P:tRNA queuosine(34) biosynthetic process"/>
    <property type="evidence" value="ECO:0007669"/>
    <property type="project" value="UniProtKB-UniRule"/>
</dbReference>
<feature type="active site" description="Thioimide intermediate" evidence="5">
    <location>
        <position position="99"/>
    </location>
</feature>
<dbReference type="Proteomes" id="UP000011988">
    <property type="component" value="Unassembled WGS sequence"/>
</dbReference>
<dbReference type="PANTHER" id="PTHR34354">
    <property type="entry name" value="NADPH-DEPENDENT 7-CYANO-7-DEAZAGUANINE REDUCTASE"/>
    <property type="match status" value="1"/>
</dbReference>
<dbReference type="HAMAP" id="MF_00818">
    <property type="entry name" value="QueF_type1"/>
    <property type="match status" value="1"/>
</dbReference>
<accession>M6D4L6</accession>
<dbReference type="InterPro" id="IPR050084">
    <property type="entry name" value="NADPH_dep_7-cyano-7-deazaG_red"/>
</dbReference>
<evidence type="ECO:0000256" key="2">
    <source>
        <dbReference type="ARBA" id="ARBA00022785"/>
    </source>
</evidence>
<dbReference type="PANTHER" id="PTHR34354:SF1">
    <property type="entry name" value="NADPH-DEPENDENT 7-CYANO-7-DEAZAGUANINE REDUCTASE"/>
    <property type="match status" value="1"/>
</dbReference>
<keyword evidence="1 5" id="KW-0963">Cytoplasm</keyword>
<evidence type="ECO:0000256" key="3">
    <source>
        <dbReference type="ARBA" id="ARBA00022857"/>
    </source>
</evidence>
<evidence type="ECO:0000313" key="6">
    <source>
        <dbReference type="EMBL" id="EMJ96173.1"/>
    </source>
</evidence>
<organism evidence="6 7">
    <name type="scientific">Leptospira alstonii serovar Sichuan str. 79601</name>
    <dbReference type="NCBI Taxonomy" id="1218565"/>
    <lineage>
        <taxon>Bacteria</taxon>
        <taxon>Pseudomonadati</taxon>
        <taxon>Spirochaetota</taxon>
        <taxon>Spirochaetia</taxon>
        <taxon>Leptospirales</taxon>
        <taxon>Leptospiraceae</taxon>
        <taxon>Leptospira</taxon>
    </lineage>
</organism>
<dbReference type="SUPFAM" id="SSF55620">
    <property type="entry name" value="Tetrahydrobiopterin biosynthesis enzymes-like"/>
    <property type="match status" value="1"/>
</dbReference>
<comment type="subcellular location">
    <subcellularLocation>
        <location evidence="5">Cytoplasm</location>
    </subcellularLocation>
</comment>
<dbReference type="GO" id="GO:0033739">
    <property type="term" value="F:preQ1 synthase activity"/>
    <property type="evidence" value="ECO:0007669"/>
    <property type="project" value="UniProtKB-UniRule"/>
</dbReference>
<comment type="function">
    <text evidence="5">Catalyzes the NADPH-dependent reduction of 7-cyano-7-deazaguanine (preQ0) to 7-aminomethyl-7-deazaguanine (preQ1).</text>
</comment>
<dbReference type="GO" id="GO:0005737">
    <property type="term" value="C:cytoplasm"/>
    <property type="evidence" value="ECO:0007669"/>
    <property type="project" value="UniProtKB-SubCell"/>
</dbReference>
<protein>
    <recommendedName>
        <fullName evidence="5">NADPH-dependent 7-cyano-7-deazaguanine reductase</fullName>
        <ecNumber evidence="5">1.7.1.13</ecNumber>
    </recommendedName>
    <alternativeName>
        <fullName evidence="5">7-cyano-7-carbaguanine reductase</fullName>
    </alternativeName>
    <alternativeName>
        <fullName evidence="5">NADPH-dependent nitrile oxidoreductase</fullName>
    </alternativeName>
    <alternativeName>
        <fullName evidence="5">PreQ(0) reductase</fullName>
    </alternativeName>
</protein>
<comment type="catalytic activity">
    <reaction evidence="5">
        <text>7-aminomethyl-7-carbaguanine + 2 NADP(+) = 7-cyano-7-carbaguanine + 2 NADPH + 3 H(+)</text>
        <dbReference type="Rhea" id="RHEA:13409"/>
        <dbReference type="ChEBI" id="CHEBI:15378"/>
        <dbReference type="ChEBI" id="CHEBI:45075"/>
        <dbReference type="ChEBI" id="CHEBI:57783"/>
        <dbReference type="ChEBI" id="CHEBI:58349"/>
        <dbReference type="ChEBI" id="CHEBI:58703"/>
        <dbReference type="EC" id="1.7.1.13"/>
    </reaction>
</comment>
<evidence type="ECO:0000256" key="5">
    <source>
        <dbReference type="HAMAP-Rule" id="MF_00818"/>
    </source>
</evidence>
<keyword evidence="4 5" id="KW-0560">Oxidoreductase</keyword>
<dbReference type="InterPro" id="IPR043133">
    <property type="entry name" value="GTP-CH-I_C/QueF"/>
</dbReference>
<evidence type="ECO:0000256" key="1">
    <source>
        <dbReference type="ARBA" id="ARBA00022490"/>
    </source>
</evidence>
<dbReference type="NCBIfam" id="TIGR03139">
    <property type="entry name" value="QueF-II"/>
    <property type="match status" value="1"/>
</dbReference>
<dbReference type="InterPro" id="IPR029500">
    <property type="entry name" value="QueF"/>
</dbReference>
<keyword evidence="3 5" id="KW-0521">NADP</keyword>
<feature type="active site" description="Proton donor" evidence="5">
    <location>
        <position position="106"/>
    </location>
</feature>
<dbReference type="Gene3D" id="3.30.1130.10">
    <property type="match status" value="1"/>
</dbReference>
<proteinExistence type="inferred from homology"/>
<dbReference type="Pfam" id="PF14489">
    <property type="entry name" value="QueF"/>
    <property type="match status" value="1"/>
</dbReference>
<comment type="pathway">
    <text evidence="5">tRNA modification; tRNA-queuosine biosynthesis.</text>
</comment>
<dbReference type="AlphaFoldDB" id="M6D4L6"/>
<dbReference type="InterPro" id="IPR016856">
    <property type="entry name" value="QueF_type1"/>
</dbReference>
<keyword evidence="2 5" id="KW-0671">Queuosine biosynthesis</keyword>
<evidence type="ECO:0000313" key="7">
    <source>
        <dbReference type="Proteomes" id="UP000011988"/>
    </source>
</evidence>
<feature type="binding site" evidence="5">
    <location>
        <begin position="121"/>
        <end position="123"/>
    </location>
    <ligand>
        <name>substrate</name>
    </ligand>
</feature>
<comment type="similarity">
    <text evidence="5">Belongs to the GTP cyclohydrolase I family. QueF type 1 subfamily.</text>
</comment>